<evidence type="ECO:0000256" key="3">
    <source>
        <dbReference type="ARBA" id="ARBA00023143"/>
    </source>
</evidence>
<keyword evidence="5" id="KW-0175">Coiled coil</keyword>
<keyword evidence="8" id="KW-0969">Cilium</keyword>
<gene>
    <name evidence="8" type="ORF">J2Z79_000396</name>
</gene>
<dbReference type="Gene3D" id="6.10.10.10">
    <property type="entry name" value="Flagellar export chaperone, C-terminal domain"/>
    <property type="match status" value="1"/>
</dbReference>
<dbReference type="EMBL" id="JAGGLG010000002">
    <property type="protein sequence ID" value="MBP2017022.1"/>
    <property type="molecule type" value="Genomic_DNA"/>
</dbReference>
<evidence type="ECO:0000256" key="2">
    <source>
        <dbReference type="ARBA" id="ARBA00020110"/>
    </source>
</evidence>
<comment type="similarity">
    <text evidence="1 4">Belongs to the bacterial flagellin family.</text>
</comment>
<dbReference type="InterPro" id="IPR042187">
    <property type="entry name" value="Flagellin_C_sub2"/>
</dbReference>
<protein>
    <recommendedName>
        <fullName evidence="2 4">Flagellin</fullName>
    </recommendedName>
</protein>
<sequence>MRINTNMAALNAWRNMSVNNTHMSKSLEKLSSGYRVNRAADDAAGLAVSEKMRAQIRGLNMAVRNAQDGVSLVQTAEGGAQKIQDMLQRMRELAVQASSDTLTDNDRALLNEEFGNLADEIRRTSMSTKFNEKDLINSAAEALGALTIQVGPGTDPNSDHIEITLQSLEDTDLGVDKATLNINTKAAAQNAIGAIDTAINTVSVARANLGALQNRLEAAIETLQIQSENLTAAESRIRDADMAFEMAQFTKYQILQQASMAMLAQANTAPQAILSLLR</sequence>
<evidence type="ECO:0000259" key="6">
    <source>
        <dbReference type="Pfam" id="PF00669"/>
    </source>
</evidence>
<dbReference type="Proteomes" id="UP001519289">
    <property type="component" value="Unassembled WGS sequence"/>
</dbReference>
<feature type="coiled-coil region" evidence="5">
    <location>
        <begin position="209"/>
        <end position="236"/>
    </location>
</feature>
<comment type="caution">
    <text evidence="8">The sequence shown here is derived from an EMBL/GenBank/DDBJ whole genome shotgun (WGS) entry which is preliminary data.</text>
</comment>
<comment type="function">
    <text evidence="4">Flagellin is the subunit protein which polymerizes to form the filaments of bacterial flagella.</text>
</comment>
<reference evidence="8 9" key="1">
    <citation type="submission" date="2021-03" db="EMBL/GenBank/DDBJ databases">
        <title>Genomic Encyclopedia of Type Strains, Phase IV (KMG-IV): sequencing the most valuable type-strain genomes for metagenomic binning, comparative biology and taxonomic classification.</title>
        <authorList>
            <person name="Goeker M."/>
        </authorList>
    </citation>
    <scope>NUCLEOTIDE SEQUENCE [LARGE SCALE GENOMIC DNA]</scope>
    <source>
        <strain evidence="8 9">DSM 27138</strain>
    </source>
</reference>
<dbReference type="SUPFAM" id="SSF64518">
    <property type="entry name" value="Phase 1 flagellin"/>
    <property type="match status" value="1"/>
</dbReference>
<dbReference type="PANTHER" id="PTHR42792">
    <property type="entry name" value="FLAGELLIN"/>
    <property type="match status" value="1"/>
</dbReference>
<feature type="domain" description="Flagellin N-terminal" evidence="6">
    <location>
        <begin position="3"/>
        <end position="137"/>
    </location>
</feature>
<keyword evidence="4" id="KW-0964">Secreted</keyword>
<evidence type="ECO:0000313" key="9">
    <source>
        <dbReference type="Proteomes" id="UP001519289"/>
    </source>
</evidence>
<proteinExistence type="inferred from homology"/>
<dbReference type="InterPro" id="IPR001492">
    <property type="entry name" value="Flagellin"/>
</dbReference>
<dbReference type="Pfam" id="PF00669">
    <property type="entry name" value="Flagellin_N"/>
    <property type="match status" value="1"/>
</dbReference>
<dbReference type="PRINTS" id="PR00207">
    <property type="entry name" value="FLAGELLIN"/>
</dbReference>
<dbReference type="InterPro" id="IPR046358">
    <property type="entry name" value="Flagellin_C"/>
</dbReference>
<dbReference type="Pfam" id="PF00700">
    <property type="entry name" value="Flagellin_C"/>
    <property type="match status" value="1"/>
</dbReference>
<evidence type="ECO:0000259" key="7">
    <source>
        <dbReference type="Pfam" id="PF00700"/>
    </source>
</evidence>
<organism evidence="8 9">
    <name type="scientific">Symbiobacterium terraclitae</name>
    <dbReference type="NCBI Taxonomy" id="557451"/>
    <lineage>
        <taxon>Bacteria</taxon>
        <taxon>Bacillati</taxon>
        <taxon>Bacillota</taxon>
        <taxon>Clostridia</taxon>
        <taxon>Eubacteriales</taxon>
        <taxon>Symbiobacteriaceae</taxon>
        <taxon>Symbiobacterium</taxon>
    </lineage>
</organism>
<dbReference type="PANTHER" id="PTHR42792:SF2">
    <property type="entry name" value="FLAGELLIN"/>
    <property type="match status" value="1"/>
</dbReference>
<feature type="domain" description="Flagellin C-terminal" evidence="7">
    <location>
        <begin position="192"/>
        <end position="277"/>
    </location>
</feature>
<comment type="subcellular location">
    <subcellularLocation>
        <location evidence="4">Secreted</location>
    </subcellularLocation>
    <subcellularLocation>
        <location evidence="4">Bacterial flagellum</location>
    </subcellularLocation>
</comment>
<evidence type="ECO:0000256" key="5">
    <source>
        <dbReference type="SAM" id="Coils"/>
    </source>
</evidence>
<evidence type="ECO:0000256" key="4">
    <source>
        <dbReference type="RuleBase" id="RU362073"/>
    </source>
</evidence>
<name>A0ABS4JNA8_9FIRM</name>
<dbReference type="Gene3D" id="1.20.1330.10">
    <property type="entry name" value="f41 fragment of flagellin, N-terminal domain"/>
    <property type="match status" value="1"/>
</dbReference>
<accession>A0ABS4JNA8</accession>
<keyword evidence="3 4" id="KW-0975">Bacterial flagellum</keyword>
<dbReference type="InterPro" id="IPR001029">
    <property type="entry name" value="Flagellin_N"/>
</dbReference>
<evidence type="ECO:0000313" key="8">
    <source>
        <dbReference type="EMBL" id="MBP2017022.1"/>
    </source>
</evidence>
<keyword evidence="9" id="KW-1185">Reference proteome</keyword>
<keyword evidence="8" id="KW-0966">Cell projection</keyword>
<keyword evidence="8" id="KW-0282">Flagellum</keyword>
<evidence type="ECO:0000256" key="1">
    <source>
        <dbReference type="ARBA" id="ARBA00005709"/>
    </source>
</evidence>
<dbReference type="RefSeq" id="WP_209465174.1">
    <property type="nucleotide sequence ID" value="NZ_JAGGLG010000002.1"/>
</dbReference>